<organism evidence="3 4">
    <name type="scientific">Pterulicium gracile</name>
    <dbReference type="NCBI Taxonomy" id="1884261"/>
    <lineage>
        <taxon>Eukaryota</taxon>
        <taxon>Fungi</taxon>
        <taxon>Dikarya</taxon>
        <taxon>Basidiomycota</taxon>
        <taxon>Agaricomycotina</taxon>
        <taxon>Agaricomycetes</taxon>
        <taxon>Agaricomycetidae</taxon>
        <taxon>Agaricales</taxon>
        <taxon>Pleurotineae</taxon>
        <taxon>Pterulaceae</taxon>
        <taxon>Pterulicium</taxon>
    </lineage>
</organism>
<dbReference type="EMBL" id="ML178858">
    <property type="protein sequence ID" value="TFK96536.1"/>
    <property type="molecule type" value="Genomic_DNA"/>
</dbReference>
<dbReference type="Pfam" id="PF20253">
    <property type="entry name" value="DUF6604"/>
    <property type="match status" value="1"/>
</dbReference>
<name>A0A5C3Q4T7_9AGAR</name>
<dbReference type="Proteomes" id="UP000305067">
    <property type="component" value="Unassembled WGS sequence"/>
</dbReference>
<gene>
    <name evidence="3" type="ORF">BDV98DRAFT_575860</name>
</gene>
<dbReference type="AlphaFoldDB" id="A0A5C3Q4T7"/>
<reference evidence="3 4" key="1">
    <citation type="journal article" date="2019" name="Nat. Ecol. Evol.">
        <title>Megaphylogeny resolves global patterns of mushroom evolution.</title>
        <authorList>
            <person name="Varga T."/>
            <person name="Krizsan K."/>
            <person name="Foldi C."/>
            <person name="Dima B."/>
            <person name="Sanchez-Garcia M."/>
            <person name="Sanchez-Ramirez S."/>
            <person name="Szollosi G.J."/>
            <person name="Szarkandi J.G."/>
            <person name="Papp V."/>
            <person name="Albert L."/>
            <person name="Andreopoulos W."/>
            <person name="Angelini C."/>
            <person name="Antonin V."/>
            <person name="Barry K.W."/>
            <person name="Bougher N.L."/>
            <person name="Buchanan P."/>
            <person name="Buyck B."/>
            <person name="Bense V."/>
            <person name="Catcheside P."/>
            <person name="Chovatia M."/>
            <person name="Cooper J."/>
            <person name="Damon W."/>
            <person name="Desjardin D."/>
            <person name="Finy P."/>
            <person name="Geml J."/>
            <person name="Haridas S."/>
            <person name="Hughes K."/>
            <person name="Justo A."/>
            <person name="Karasinski D."/>
            <person name="Kautmanova I."/>
            <person name="Kiss B."/>
            <person name="Kocsube S."/>
            <person name="Kotiranta H."/>
            <person name="LaButti K.M."/>
            <person name="Lechner B.E."/>
            <person name="Liimatainen K."/>
            <person name="Lipzen A."/>
            <person name="Lukacs Z."/>
            <person name="Mihaltcheva S."/>
            <person name="Morgado L.N."/>
            <person name="Niskanen T."/>
            <person name="Noordeloos M.E."/>
            <person name="Ohm R.A."/>
            <person name="Ortiz-Santana B."/>
            <person name="Ovrebo C."/>
            <person name="Racz N."/>
            <person name="Riley R."/>
            <person name="Savchenko A."/>
            <person name="Shiryaev A."/>
            <person name="Soop K."/>
            <person name="Spirin V."/>
            <person name="Szebenyi C."/>
            <person name="Tomsovsky M."/>
            <person name="Tulloss R.E."/>
            <person name="Uehling J."/>
            <person name="Grigoriev I.V."/>
            <person name="Vagvolgyi C."/>
            <person name="Papp T."/>
            <person name="Martin F.M."/>
            <person name="Miettinen O."/>
            <person name="Hibbett D.S."/>
            <person name="Nagy L.G."/>
        </authorList>
    </citation>
    <scope>NUCLEOTIDE SEQUENCE [LARGE SCALE GENOMIC DNA]</scope>
    <source>
        <strain evidence="3 4">CBS 309.79</strain>
    </source>
</reference>
<feature type="compositionally biased region" description="Low complexity" evidence="1">
    <location>
        <begin position="119"/>
        <end position="140"/>
    </location>
</feature>
<feature type="compositionally biased region" description="Polar residues" evidence="1">
    <location>
        <begin position="169"/>
        <end position="178"/>
    </location>
</feature>
<sequence length="439" mass="48697">MHRAQHANGRVPRDILDPLTMAIAKRDQVSRIRKLNPYNDAETHASHEHFIDILRKCKNILSKPPAQSRRRKPRSTYHLASAPSQDVSASFMPLAAPPLATQQPEAISVPNTNTSLTAASAAHTSPTQIPPSRESTSSRPRTLDPELNTPRDPSEPRTFTVNKRIPEPTQLQHTSQHSPLLEEEAHPRAYGSRLGNSTGRHISYRGEDSNGKDGPVCSYSKTRKAIVFLILLGALWKLKKHLVGSTGSAPGRPSSRVSPNARWLDFWAPKTLSSLLFQKLSEIDWALPAKQSYALLSRNFRDMAWALPNPSSVLPQRLGDLDLALPKALSDSYIVMSQKLQEMDWSVPKKLYAAVSQKLEEMDWSLPKKSYTAVSQKLGELDQSVLKTSYNLLLQKASELRSMNVTSPISGTETGRSLLELGIRKGLDDVLSFVRGSQS</sequence>
<feature type="region of interest" description="Disordered" evidence="1">
    <location>
        <begin position="61"/>
        <end position="85"/>
    </location>
</feature>
<evidence type="ECO:0000256" key="1">
    <source>
        <dbReference type="SAM" id="MobiDB-lite"/>
    </source>
</evidence>
<dbReference type="InterPro" id="IPR046539">
    <property type="entry name" value="DUF6604"/>
</dbReference>
<proteinExistence type="predicted"/>
<accession>A0A5C3Q4T7</accession>
<feature type="region of interest" description="Disordered" evidence="1">
    <location>
        <begin position="119"/>
        <end position="213"/>
    </location>
</feature>
<protein>
    <recommendedName>
        <fullName evidence="2">DUF6604 domain-containing protein</fullName>
    </recommendedName>
</protein>
<keyword evidence="4" id="KW-1185">Reference proteome</keyword>
<feature type="domain" description="DUF6604" evidence="2">
    <location>
        <begin position="9"/>
        <end position="116"/>
    </location>
</feature>
<evidence type="ECO:0000259" key="2">
    <source>
        <dbReference type="Pfam" id="PF20253"/>
    </source>
</evidence>
<evidence type="ECO:0000313" key="3">
    <source>
        <dbReference type="EMBL" id="TFK96536.1"/>
    </source>
</evidence>
<evidence type="ECO:0000313" key="4">
    <source>
        <dbReference type="Proteomes" id="UP000305067"/>
    </source>
</evidence>